<feature type="region of interest" description="Disordered" evidence="1">
    <location>
        <begin position="55"/>
        <end position="91"/>
    </location>
</feature>
<comment type="caution">
    <text evidence="2">The sequence shown here is derived from an EMBL/GenBank/DDBJ whole genome shotgun (WGS) entry which is preliminary data.</text>
</comment>
<dbReference type="AlphaFoldDB" id="A0A177TAT3"/>
<reference evidence="2" key="1">
    <citation type="submission" date="2016-04" db="EMBL/GenBank/DDBJ databases">
        <authorList>
            <person name="Nguyen H.D."/>
            <person name="Samba Siva P."/>
            <person name="Cullis J."/>
            <person name="Levesque C.A."/>
            <person name="Hambleton S."/>
        </authorList>
    </citation>
    <scope>NUCLEOTIDE SEQUENCE</scope>
    <source>
        <strain evidence="2">DAOMC 236416</strain>
    </source>
</reference>
<evidence type="ECO:0000313" key="3">
    <source>
        <dbReference type="Proteomes" id="UP000077521"/>
    </source>
</evidence>
<dbReference type="EMBL" id="LWDF02000329">
    <property type="protein sequence ID" value="KAE8250382.1"/>
    <property type="molecule type" value="Genomic_DNA"/>
</dbReference>
<name>A0A177TAT3_9BASI</name>
<reference evidence="2" key="2">
    <citation type="journal article" date="2019" name="IMA Fungus">
        <title>Genome sequencing and comparison of five Tilletia species to identify candidate genes for the detection of regulated species infecting wheat.</title>
        <authorList>
            <person name="Nguyen H.D.T."/>
            <person name="Sultana T."/>
            <person name="Kesanakurti P."/>
            <person name="Hambleton S."/>
        </authorList>
    </citation>
    <scope>NUCLEOTIDE SEQUENCE</scope>
    <source>
        <strain evidence="2">DAOMC 236416</strain>
    </source>
</reference>
<feature type="region of interest" description="Disordered" evidence="1">
    <location>
        <begin position="234"/>
        <end position="303"/>
    </location>
</feature>
<sequence>MVSVTVDAYHLGAYLAQTQPLPSDAHQAHLEHLQRHLDLALKRVVPSCDPVVAPGNIVQAPSDHTTPQLPMASDNDPGPPNGEDATPPSPITAAYFDALHTAISAADSAIAADGMTPRINAPMDNPLNTPPPPLHKPSMSTTAAHQTLYQPSLPIQTAQGAQMMGTASYLPIPATTTSVLSAAPVLDFDAKQTNVPLKLVYVPTGARAVRTSLPTPAWTPPAATIRRANVGIPQTPTPREWPFPLPGTPTPLRPEPPRTPSTTRSIRSVGPFPSPTSPSERHVISRQNRHDPYPHRGSPAPPLSATSLNPFMPAHYPPHLVGTIERVDPSNRGEYFTGT</sequence>
<dbReference type="Proteomes" id="UP000077521">
    <property type="component" value="Unassembled WGS sequence"/>
</dbReference>
<organism evidence="2 3">
    <name type="scientific">Tilletia indica</name>
    <dbReference type="NCBI Taxonomy" id="43049"/>
    <lineage>
        <taxon>Eukaryota</taxon>
        <taxon>Fungi</taxon>
        <taxon>Dikarya</taxon>
        <taxon>Basidiomycota</taxon>
        <taxon>Ustilaginomycotina</taxon>
        <taxon>Exobasidiomycetes</taxon>
        <taxon>Tilletiales</taxon>
        <taxon>Tilletiaceae</taxon>
        <taxon>Tilletia</taxon>
    </lineage>
</organism>
<evidence type="ECO:0000313" key="2">
    <source>
        <dbReference type="EMBL" id="KAE8250382.1"/>
    </source>
</evidence>
<proteinExistence type="predicted"/>
<accession>A0A177TAT3</accession>
<feature type="compositionally biased region" description="Basic and acidic residues" evidence="1">
    <location>
        <begin position="279"/>
        <end position="294"/>
    </location>
</feature>
<keyword evidence="3" id="KW-1185">Reference proteome</keyword>
<evidence type="ECO:0000256" key="1">
    <source>
        <dbReference type="SAM" id="MobiDB-lite"/>
    </source>
</evidence>
<feature type="compositionally biased region" description="Pro residues" evidence="1">
    <location>
        <begin position="235"/>
        <end position="259"/>
    </location>
</feature>
<gene>
    <name evidence="2" type="ORF">A4X13_0g4770</name>
</gene>
<protein>
    <submittedName>
        <fullName evidence="2">Uncharacterized protein</fullName>
    </submittedName>
</protein>